<feature type="compositionally biased region" description="Polar residues" evidence="1">
    <location>
        <begin position="35"/>
        <end position="46"/>
    </location>
</feature>
<keyword evidence="3" id="KW-1185">Reference proteome</keyword>
<accession>A0ABT6NA07</accession>
<evidence type="ECO:0000256" key="1">
    <source>
        <dbReference type="SAM" id="MobiDB-lite"/>
    </source>
</evidence>
<feature type="region of interest" description="Disordered" evidence="1">
    <location>
        <begin position="1"/>
        <end position="46"/>
    </location>
</feature>
<comment type="caution">
    <text evidence="2">The sequence shown here is derived from an EMBL/GenBank/DDBJ whole genome shotgun (WGS) entry which is preliminary data.</text>
</comment>
<name>A0ABT6NA07_9FIRM</name>
<reference evidence="2 3" key="1">
    <citation type="submission" date="2023-04" db="EMBL/GenBank/DDBJ databases">
        <title>Fusibacter bizertensis strain WBS, isolated from littoral bottom sediments of the Arctic seas - biochemical and genomic analysis.</title>
        <authorList>
            <person name="Brioukhanov A.L."/>
        </authorList>
    </citation>
    <scope>NUCLEOTIDE SEQUENCE [LARGE SCALE GENOMIC DNA]</scope>
    <source>
        <strain evidence="2 3">WBS</strain>
    </source>
</reference>
<dbReference type="EMBL" id="JARYZI010000002">
    <property type="protein sequence ID" value="MDH8677252.1"/>
    <property type="molecule type" value="Genomic_DNA"/>
</dbReference>
<evidence type="ECO:0000313" key="3">
    <source>
        <dbReference type="Proteomes" id="UP001158045"/>
    </source>
</evidence>
<protein>
    <submittedName>
        <fullName evidence="2">Uncharacterized protein</fullName>
    </submittedName>
</protein>
<dbReference type="RefSeq" id="WP_281093064.1">
    <property type="nucleotide sequence ID" value="NZ_JARYZI010000002.1"/>
</dbReference>
<organism evidence="2 3">
    <name type="scientific">Fusibacter bizertensis</name>
    <dbReference type="NCBI Taxonomy" id="1488331"/>
    <lineage>
        <taxon>Bacteria</taxon>
        <taxon>Bacillati</taxon>
        <taxon>Bacillota</taxon>
        <taxon>Clostridia</taxon>
        <taxon>Eubacteriales</taxon>
        <taxon>Eubacteriales Family XII. Incertae Sedis</taxon>
        <taxon>Fusibacter</taxon>
    </lineage>
</organism>
<proteinExistence type="predicted"/>
<feature type="compositionally biased region" description="Polar residues" evidence="1">
    <location>
        <begin position="1"/>
        <end position="25"/>
    </location>
</feature>
<evidence type="ECO:0000313" key="2">
    <source>
        <dbReference type="EMBL" id="MDH8677252.1"/>
    </source>
</evidence>
<dbReference type="Proteomes" id="UP001158045">
    <property type="component" value="Unassembled WGS sequence"/>
</dbReference>
<gene>
    <name evidence="2" type="ORF">QE109_03780</name>
</gene>
<sequence length="184" mass="19412">MAINPLSTPVNMAQNAQGSSNTSAAGSLLKDNSTEQRTQLPASRSGQFKLVAPDERLSKLVDIYGEKKLKQMGIVECATCSSRTYIDGSDDPGVSFKSPSHVSPEASFAAVMSHEQEHVSNEQADAKSKDAEVVAQSVRIFTSICPECGKSYASGGVTKTTVASKGGYDDKAKTYAGNLVDAKL</sequence>